<protein>
    <recommendedName>
        <fullName evidence="1">NAD-dependent epimerase/dehydratase domain-containing protein</fullName>
    </recommendedName>
</protein>
<accession>R0JXN3</accession>
<dbReference type="HOGENOM" id="CLU_053163_2_0_1"/>
<dbReference type="PANTHER" id="PTHR43103">
    <property type="entry name" value="NUCLEOSIDE-DIPHOSPHATE-SUGAR EPIMERASE"/>
    <property type="match status" value="1"/>
</dbReference>
<dbReference type="CDD" id="cd08946">
    <property type="entry name" value="SDR_e"/>
    <property type="match status" value="1"/>
</dbReference>
<evidence type="ECO:0000313" key="2">
    <source>
        <dbReference type="EMBL" id="EOA81022.1"/>
    </source>
</evidence>
<feature type="domain" description="NAD-dependent epimerase/dehydratase" evidence="1">
    <location>
        <begin position="11"/>
        <end position="200"/>
    </location>
</feature>
<dbReference type="RefSeq" id="XP_008031580.1">
    <property type="nucleotide sequence ID" value="XM_008033389.1"/>
</dbReference>
<dbReference type="Pfam" id="PF01370">
    <property type="entry name" value="Epimerase"/>
    <property type="match status" value="1"/>
</dbReference>
<dbReference type="PANTHER" id="PTHR43103:SF6">
    <property type="entry name" value="PUTATIVE-RELATED"/>
    <property type="match status" value="1"/>
</dbReference>
<dbReference type="OrthoDB" id="202470at2759"/>
<dbReference type="InterPro" id="IPR036291">
    <property type="entry name" value="NAD(P)-bd_dom_sf"/>
</dbReference>
<keyword evidence="3" id="KW-1185">Reference proteome</keyword>
<reference evidence="2 3" key="2">
    <citation type="journal article" date="2013" name="PLoS Genet.">
        <title>Comparative genome structure, secondary metabolite, and effector coding capacity across Cochliobolus pathogens.</title>
        <authorList>
            <person name="Condon B.J."/>
            <person name="Leng Y."/>
            <person name="Wu D."/>
            <person name="Bushley K.E."/>
            <person name="Ohm R.A."/>
            <person name="Otillar R."/>
            <person name="Martin J."/>
            <person name="Schackwitz W."/>
            <person name="Grimwood J."/>
            <person name="MohdZainudin N."/>
            <person name="Xue C."/>
            <person name="Wang R."/>
            <person name="Manning V.A."/>
            <person name="Dhillon B."/>
            <person name="Tu Z.J."/>
            <person name="Steffenson B.J."/>
            <person name="Salamov A."/>
            <person name="Sun H."/>
            <person name="Lowry S."/>
            <person name="LaButti K."/>
            <person name="Han J."/>
            <person name="Copeland A."/>
            <person name="Lindquist E."/>
            <person name="Barry K."/>
            <person name="Schmutz J."/>
            <person name="Baker S.E."/>
            <person name="Ciuffetti L.M."/>
            <person name="Grigoriev I.V."/>
            <person name="Zhong S."/>
            <person name="Turgeon B.G."/>
        </authorList>
    </citation>
    <scope>NUCLEOTIDE SEQUENCE [LARGE SCALE GENOMIC DNA]</scope>
    <source>
        <strain evidence="3">28A</strain>
    </source>
</reference>
<gene>
    <name evidence="2" type="ORF">SETTUDRAFT_144239</name>
</gene>
<dbReference type="SUPFAM" id="SSF51735">
    <property type="entry name" value="NAD(P)-binding Rossmann-fold domains"/>
    <property type="match status" value="1"/>
</dbReference>
<organism evidence="2 3">
    <name type="scientific">Exserohilum turcicum (strain 28A)</name>
    <name type="common">Northern leaf blight fungus</name>
    <name type="synonym">Setosphaeria turcica</name>
    <dbReference type="NCBI Taxonomy" id="671987"/>
    <lineage>
        <taxon>Eukaryota</taxon>
        <taxon>Fungi</taxon>
        <taxon>Dikarya</taxon>
        <taxon>Ascomycota</taxon>
        <taxon>Pezizomycotina</taxon>
        <taxon>Dothideomycetes</taxon>
        <taxon>Pleosporomycetidae</taxon>
        <taxon>Pleosporales</taxon>
        <taxon>Pleosporineae</taxon>
        <taxon>Pleosporaceae</taxon>
        <taxon>Exserohilum</taxon>
    </lineage>
</organism>
<dbReference type="STRING" id="671987.R0JXN3"/>
<dbReference type="GeneID" id="19396750"/>
<name>R0JXN3_EXST2</name>
<reference evidence="2 3" key="1">
    <citation type="journal article" date="2012" name="PLoS Pathog.">
        <title>Diverse lifestyles and strategies of plant pathogenesis encoded in the genomes of eighteen Dothideomycetes fungi.</title>
        <authorList>
            <person name="Ohm R.A."/>
            <person name="Feau N."/>
            <person name="Henrissat B."/>
            <person name="Schoch C.L."/>
            <person name="Horwitz B.A."/>
            <person name="Barry K.W."/>
            <person name="Condon B.J."/>
            <person name="Copeland A.C."/>
            <person name="Dhillon B."/>
            <person name="Glaser F."/>
            <person name="Hesse C.N."/>
            <person name="Kosti I."/>
            <person name="LaButti K."/>
            <person name="Lindquist E.A."/>
            <person name="Lucas S."/>
            <person name="Salamov A.A."/>
            <person name="Bradshaw R.E."/>
            <person name="Ciuffetti L."/>
            <person name="Hamelin R.C."/>
            <person name="Kema G.H.J."/>
            <person name="Lawrence C."/>
            <person name="Scott J.A."/>
            <person name="Spatafora J.W."/>
            <person name="Turgeon B.G."/>
            <person name="de Wit P.J.G.M."/>
            <person name="Zhong S."/>
            <person name="Goodwin S.B."/>
            <person name="Grigoriev I.V."/>
        </authorList>
    </citation>
    <scope>NUCLEOTIDE SEQUENCE [LARGE SCALE GENOMIC DNA]</scope>
    <source>
        <strain evidence="3">28A</strain>
    </source>
</reference>
<proteinExistence type="predicted"/>
<evidence type="ECO:0000259" key="1">
    <source>
        <dbReference type="Pfam" id="PF01370"/>
    </source>
</evidence>
<dbReference type="InterPro" id="IPR001509">
    <property type="entry name" value="Epimerase_deHydtase"/>
</dbReference>
<dbReference type="Proteomes" id="UP000016935">
    <property type="component" value="Unassembled WGS sequence"/>
</dbReference>
<dbReference type="eggNOG" id="KOG1371">
    <property type="taxonomic scope" value="Eukaryota"/>
</dbReference>
<dbReference type="AlphaFoldDB" id="R0JXN3"/>
<dbReference type="EMBL" id="KB908877">
    <property type="protein sequence ID" value="EOA81022.1"/>
    <property type="molecule type" value="Genomic_DNA"/>
</dbReference>
<evidence type="ECO:0000313" key="3">
    <source>
        <dbReference type="Proteomes" id="UP000016935"/>
    </source>
</evidence>
<dbReference type="Gene3D" id="3.40.50.720">
    <property type="entry name" value="NAD(P)-binding Rossmann-like Domain"/>
    <property type="match status" value="1"/>
</dbReference>
<sequence length="304" mass="33914">MSPPSGSRQRIVFTGGSGVAGRHVIAGLLSHGHEILNVDMAPLDNPDVYTLKADLTDGAQAFNSLSCHFRVSEPFMEPVKTPDAVVHFAGIPQPMRRTDNETFRINMMGSYNVIEAACKLGIKKIILASSLTAYGVSYAEGDVDYAHFPVTEDTPTRPMDVYATSKICMEQTAASFARRFPGVDIYCYRISNIIEPEKQAEKYEAYQTRPQDFKVHGWCYTDARDLANMVHAGLQTHGLGFQIFNAVNNETTVPQSEGSTETWLKKMCPGVEITRKMGEREAPVCNKKMRDMLGWKEEFGWRKA</sequence>